<keyword evidence="3" id="KW-1185">Reference proteome</keyword>
<dbReference type="Pfam" id="PF12937">
    <property type="entry name" value="F-box-like"/>
    <property type="match status" value="1"/>
</dbReference>
<dbReference type="SUPFAM" id="SSF81383">
    <property type="entry name" value="F-box domain"/>
    <property type="match status" value="1"/>
</dbReference>
<protein>
    <recommendedName>
        <fullName evidence="1">F-box domain-containing protein</fullName>
    </recommendedName>
</protein>
<dbReference type="AlphaFoldDB" id="A0A5C3QCM0"/>
<feature type="domain" description="F-box" evidence="1">
    <location>
        <begin position="1"/>
        <end position="46"/>
    </location>
</feature>
<dbReference type="EMBL" id="ML178833">
    <property type="protein sequence ID" value="TFK99491.1"/>
    <property type="molecule type" value="Genomic_DNA"/>
</dbReference>
<dbReference type="STRING" id="1884261.A0A5C3QCM0"/>
<dbReference type="Proteomes" id="UP000305067">
    <property type="component" value="Unassembled WGS sequence"/>
</dbReference>
<dbReference type="InterPro" id="IPR036047">
    <property type="entry name" value="F-box-like_dom_sf"/>
</dbReference>
<proteinExistence type="predicted"/>
<dbReference type="PROSITE" id="PS50181">
    <property type="entry name" value="FBOX"/>
    <property type="match status" value="1"/>
</dbReference>
<dbReference type="Gene3D" id="1.20.1280.50">
    <property type="match status" value="1"/>
</dbReference>
<evidence type="ECO:0000259" key="1">
    <source>
        <dbReference type="PROSITE" id="PS50181"/>
    </source>
</evidence>
<reference evidence="2 3" key="1">
    <citation type="journal article" date="2019" name="Nat. Ecol. Evol.">
        <title>Megaphylogeny resolves global patterns of mushroom evolution.</title>
        <authorList>
            <person name="Varga T."/>
            <person name="Krizsan K."/>
            <person name="Foldi C."/>
            <person name="Dima B."/>
            <person name="Sanchez-Garcia M."/>
            <person name="Sanchez-Ramirez S."/>
            <person name="Szollosi G.J."/>
            <person name="Szarkandi J.G."/>
            <person name="Papp V."/>
            <person name="Albert L."/>
            <person name="Andreopoulos W."/>
            <person name="Angelini C."/>
            <person name="Antonin V."/>
            <person name="Barry K.W."/>
            <person name="Bougher N.L."/>
            <person name="Buchanan P."/>
            <person name="Buyck B."/>
            <person name="Bense V."/>
            <person name="Catcheside P."/>
            <person name="Chovatia M."/>
            <person name="Cooper J."/>
            <person name="Damon W."/>
            <person name="Desjardin D."/>
            <person name="Finy P."/>
            <person name="Geml J."/>
            <person name="Haridas S."/>
            <person name="Hughes K."/>
            <person name="Justo A."/>
            <person name="Karasinski D."/>
            <person name="Kautmanova I."/>
            <person name="Kiss B."/>
            <person name="Kocsube S."/>
            <person name="Kotiranta H."/>
            <person name="LaButti K.M."/>
            <person name="Lechner B.E."/>
            <person name="Liimatainen K."/>
            <person name="Lipzen A."/>
            <person name="Lukacs Z."/>
            <person name="Mihaltcheva S."/>
            <person name="Morgado L.N."/>
            <person name="Niskanen T."/>
            <person name="Noordeloos M.E."/>
            <person name="Ohm R.A."/>
            <person name="Ortiz-Santana B."/>
            <person name="Ovrebo C."/>
            <person name="Racz N."/>
            <person name="Riley R."/>
            <person name="Savchenko A."/>
            <person name="Shiryaev A."/>
            <person name="Soop K."/>
            <person name="Spirin V."/>
            <person name="Szebenyi C."/>
            <person name="Tomsovsky M."/>
            <person name="Tulloss R.E."/>
            <person name="Uehling J."/>
            <person name="Grigoriev I.V."/>
            <person name="Vagvolgyi C."/>
            <person name="Papp T."/>
            <person name="Martin F.M."/>
            <person name="Miettinen O."/>
            <person name="Hibbett D.S."/>
            <person name="Nagy L.G."/>
        </authorList>
    </citation>
    <scope>NUCLEOTIDE SEQUENCE [LARGE SCALE GENOMIC DNA]</scope>
    <source>
        <strain evidence="2 3">CBS 309.79</strain>
    </source>
</reference>
<gene>
    <name evidence="2" type="ORF">BDV98DRAFT_571052</name>
</gene>
<dbReference type="OrthoDB" id="3359674at2759"/>
<evidence type="ECO:0000313" key="2">
    <source>
        <dbReference type="EMBL" id="TFK99491.1"/>
    </source>
</evidence>
<name>A0A5C3QCM0_9AGAR</name>
<accession>A0A5C3QCM0</accession>
<organism evidence="2 3">
    <name type="scientific">Pterulicium gracile</name>
    <dbReference type="NCBI Taxonomy" id="1884261"/>
    <lineage>
        <taxon>Eukaryota</taxon>
        <taxon>Fungi</taxon>
        <taxon>Dikarya</taxon>
        <taxon>Basidiomycota</taxon>
        <taxon>Agaricomycotina</taxon>
        <taxon>Agaricomycetes</taxon>
        <taxon>Agaricomycetidae</taxon>
        <taxon>Agaricales</taxon>
        <taxon>Pleurotineae</taxon>
        <taxon>Pterulaceae</taxon>
        <taxon>Pterulicium</taxon>
    </lineage>
</organism>
<evidence type="ECO:0000313" key="3">
    <source>
        <dbReference type="Proteomes" id="UP000305067"/>
    </source>
</evidence>
<dbReference type="InterPro" id="IPR001810">
    <property type="entry name" value="F-box_dom"/>
</dbReference>
<sequence>MLPTELFISIFALCAQNDSLSPYTLSRVCRSWREIVHNCPQLWQDICITDNSEPSWRRLAHLWLERAKPLQLSLEMDIDANSEILPLLIPFLSCLSRVAKIKPGVDHDWVEVDSHRWLERSDGAPVQVFLDFMLLQPDLEDIEPLRFNPTECEGYISIRAYQLPHLGPDRRTDTLRFLRLTEYTDFMTDLAPHEILSFVSSFPQLDYFRFDGWCHPYEPCAPLSEPVVLKQLKLLTLHETCMARPLLSELYTPVLSSLALSTLNIGFALDEYESSLVGDSDDESNDPSQSPWSDHATGMGLRLWIQRTIRTTGYCPILERLAMDMSDLRTKDFLFVFDHLELLGEFLITGSDMSDTVVGFLGPFSLEDPTDPEKMVTRLRLPRLRTAWFGECNRFSGEVVVKTFTERLHFTDTASQENIDGHSPFGTLQYLGIGGCQLFYPRHEDALREVLGERFDTRHPDGATHV</sequence>
<feature type="non-terminal residue" evidence="2">
    <location>
        <position position="1"/>
    </location>
</feature>